<dbReference type="EMBL" id="MFDM01000023">
    <property type="protein sequence ID" value="OGE42595.1"/>
    <property type="molecule type" value="Genomic_DNA"/>
</dbReference>
<dbReference type="Proteomes" id="UP000178565">
    <property type="component" value="Unassembled WGS sequence"/>
</dbReference>
<dbReference type="GO" id="GO:0071555">
    <property type="term" value="P:cell wall organization"/>
    <property type="evidence" value="ECO:0007669"/>
    <property type="project" value="TreeGrafter"/>
</dbReference>
<dbReference type="InterPro" id="IPR016167">
    <property type="entry name" value="FAD-bd_PCMH_sub1"/>
</dbReference>
<dbReference type="STRING" id="1797785.A3B45_00085"/>
<proteinExistence type="predicted"/>
<dbReference type="GO" id="GO:0008762">
    <property type="term" value="F:UDP-N-acetylmuramate dehydrogenase activity"/>
    <property type="evidence" value="ECO:0007669"/>
    <property type="project" value="InterPro"/>
</dbReference>
<dbReference type="InterPro" id="IPR036318">
    <property type="entry name" value="FAD-bd_PCMH-like_sf"/>
</dbReference>
<dbReference type="PANTHER" id="PTHR21071:SF4">
    <property type="entry name" value="UDP-N-ACETYLENOLPYRUVOYLGLUCOSAMINE REDUCTASE"/>
    <property type="match status" value="1"/>
</dbReference>
<protein>
    <recommendedName>
        <fullName evidence="1">FAD linked oxidase N-terminal domain-containing protein</fullName>
    </recommendedName>
</protein>
<evidence type="ECO:0000313" key="2">
    <source>
        <dbReference type="EMBL" id="OGE42595.1"/>
    </source>
</evidence>
<dbReference type="AlphaFoldDB" id="A0A1F5KP80"/>
<accession>A0A1F5KP80</accession>
<dbReference type="Pfam" id="PF01565">
    <property type="entry name" value="FAD_binding_4"/>
    <property type="match status" value="1"/>
</dbReference>
<dbReference type="InterPro" id="IPR003170">
    <property type="entry name" value="MurB"/>
</dbReference>
<evidence type="ECO:0000259" key="1">
    <source>
        <dbReference type="Pfam" id="PF01565"/>
    </source>
</evidence>
<dbReference type="Gene3D" id="3.30.43.10">
    <property type="entry name" value="Uridine Diphospho-n-acetylenolpyruvylglucosamine Reductase, domain 2"/>
    <property type="match status" value="1"/>
</dbReference>
<feature type="domain" description="FAD linked oxidase N-terminal" evidence="1">
    <location>
        <begin position="37"/>
        <end position="150"/>
    </location>
</feature>
<reference evidence="2 3" key="1">
    <citation type="journal article" date="2016" name="Nat. Commun.">
        <title>Thousands of microbial genomes shed light on interconnected biogeochemical processes in an aquifer system.</title>
        <authorList>
            <person name="Anantharaman K."/>
            <person name="Brown C.T."/>
            <person name="Hug L.A."/>
            <person name="Sharon I."/>
            <person name="Castelle C.J."/>
            <person name="Probst A.J."/>
            <person name="Thomas B.C."/>
            <person name="Singh A."/>
            <person name="Wilkins M.J."/>
            <person name="Karaoz U."/>
            <person name="Brodie E.L."/>
            <person name="Williams K.H."/>
            <person name="Hubbard S.S."/>
            <person name="Banfield J.F."/>
        </authorList>
    </citation>
    <scope>NUCLEOTIDE SEQUENCE [LARGE SCALE GENOMIC DNA]</scope>
</reference>
<sequence length="193" mass="21690">MDNKYKLIVDTFGKERFKFDEILKDYTSLEVGGPAKLFFIAFSVSELRKIIEMCRQLKLPFFIFGTGSKMMISDLGFNGLVVKNRTKNLEVISIKGKATRIGLGIEEALIEVDSGVSLTKFREFLKEQNLLSDQFLNMTGSVGGNLFTSIVLQSLCKSIKVLSSDDQVLEIAPDKLRLKQHIILSAVFRIKAI</sequence>
<gene>
    <name evidence="2" type="ORF">A3B45_00085</name>
</gene>
<dbReference type="InterPro" id="IPR006094">
    <property type="entry name" value="Oxid_FAD_bind_N"/>
</dbReference>
<organism evidence="2 3">
    <name type="scientific">Candidatus Daviesbacteria bacterium RIFCSPLOWO2_01_FULL_39_12</name>
    <dbReference type="NCBI Taxonomy" id="1797785"/>
    <lineage>
        <taxon>Bacteria</taxon>
        <taxon>Candidatus Daviesiibacteriota</taxon>
    </lineage>
</organism>
<comment type="caution">
    <text evidence="2">The sequence shown here is derived from an EMBL/GenBank/DDBJ whole genome shotgun (WGS) entry which is preliminary data.</text>
</comment>
<dbReference type="GO" id="GO:0005829">
    <property type="term" value="C:cytosol"/>
    <property type="evidence" value="ECO:0007669"/>
    <property type="project" value="TreeGrafter"/>
</dbReference>
<dbReference type="GO" id="GO:0050660">
    <property type="term" value="F:flavin adenine dinucleotide binding"/>
    <property type="evidence" value="ECO:0007669"/>
    <property type="project" value="InterPro"/>
</dbReference>
<dbReference type="PANTHER" id="PTHR21071">
    <property type="entry name" value="UDP-N-ACETYLENOLPYRUVOYLGLUCOSAMINE REDUCTASE"/>
    <property type="match status" value="1"/>
</dbReference>
<dbReference type="SUPFAM" id="SSF56176">
    <property type="entry name" value="FAD-binding/transporter-associated domain-like"/>
    <property type="match status" value="1"/>
</dbReference>
<name>A0A1F5KP80_9BACT</name>
<evidence type="ECO:0000313" key="3">
    <source>
        <dbReference type="Proteomes" id="UP000178565"/>
    </source>
</evidence>